<dbReference type="FunFam" id="4.10.640.10:FF:000013">
    <property type="entry name" value="37S ribosomal protein S18"/>
    <property type="match status" value="1"/>
</dbReference>
<organism evidence="6 7">
    <name type="scientific">Phomopsis amygdali</name>
    <name type="common">Fusicoccum amygdali</name>
    <dbReference type="NCBI Taxonomy" id="1214568"/>
    <lineage>
        <taxon>Eukaryota</taxon>
        <taxon>Fungi</taxon>
        <taxon>Dikarya</taxon>
        <taxon>Ascomycota</taxon>
        <taxon>Pezizomycotina</taxon>
        <taxon>Sordariomycetes</taxon>
        <taxon>Sordariomycetidae</taxon>
        <taxon>Diaporthales</taxon>
        <taxon>Diaporthaceae</taxon>
        <taxon>Diaporthe</taxon>
    </lineage>
</organism>
<reference evidence="6" key="1">
    <citation type="submission" date="2023-06" db="EMBL/GenBank/DDBJ databases">
        <authorList>
            <person name="Noh H."/>
        </authorList>
    </citation>
    <scope>NUCLEOTIDE SEQUENCE</scope>
    <source>
        <strain evidence="6">DUCC20226</strain>
    </source>
</reference>
<evidence type="ECO:0000256" key="3">
    <source>
        <dbReference type="ARBA" id="ARBA00023274"/>
    </source>
</evidence>
<feature type="compositionally biased region" description="Basic and acidic residues" evidence="5">
    <location>
        <begin position="106"/>
        <end position="116"/>
    </location>
</feature>
<evidence type="ECO:0000313" key="6">
    <source>
        <dbReference type="EMBL" id="KAK2615653.1"/>
    </source>
</evidence>
<feature type="region of interest" description="Disordered" evidence="5">
    <location>
        <begin position="227"/>
        <end position="246"/>
    </location>
</feature>
<keyword evidence="3" id="KW-0687">Ribonucleoprotein</keyword>
<dbReference type="PANTHER" id="PTHR13479">
    <property type="entry name" value="30S RIBOSOMAL PROTEIN S18"/>
    <property type="match status" value="1"/>
</dbReference>
<evidence type="ECO:0000256" key="5">
    <source>
        <dbReference type="SAM" id="MobiDB-lite"/>
    </source>
</evidence>
<dbReference type="GO" id="GO:0005763">
    <property type="term" value="C:mitochondrial small ribosomal subunit"/>
    <property type="evidence" value="ECO:0007669"/>
    <property type="project" value="TreeGrafter"/>
</dbReference>
<proteinExistence type="inferred from homology"/>
<dbReference type="GO" id="GO:0070181">
    <property type="term" value="F:small ribosomal subunit rRNA binding"/>
    <property type="evidence" value="ECO:0007669"/>
    <property type="project" value="TreeGrafter"/>
</dbReference>
<keyword evidence="2" id="KW-0689">Ribosomal protein</keyword>
<dbReference type="SUPFAM" id="SSF46911">
    <property type="entry name" value="Ribosomal protein S18"/>
    <property type="match status" value="1"/>
</dbReference>
<evidence type="ECO:0000313" key="7">
    <source>
        <dbReference type="Proteomes" id="UP001265746"/>
    </source>
</evidence>
<dbReference type="Pfam" id="PF01084">
    <property type="entry name" value="Ribosomal_S18"/>
    <property type="match status" value="1"/>
</dbReference>
<gene>
    <name evidence="6" type="ORF">N8I77_002391</name>
</gene>
<comment type="similarity">
    <text evidence="1">Belongs to the bacterial ribosomal protein bS18 family.</text>
</comment>
<feature type="compositionally biased region" description="Polar residues" evidence="5">
    <location>
        <begin position="66"/>
        <end position="78"/>
    </location>
</feature>
<name>A0AAD9SQU4_PHOAM</name>
<dbReference type="EMBL" id="JAUJFL010000001">
    <property type="protein sequence ID" value="KAK2615653.1"/>
    <property type="molecule type" value="Genomic_DNA"/>
</dbReference>
<dbReference type="AlphaFoldDB" id="A0AAD9SQU4"/>
<evidence type="ECO:0000256" key="1">
    <source>
        <dbReference type="ARBA" id="ARBA00005589"/>
    </source>
</evidence>
<protein>
    <recommendedName>
        <fullName evidence="4">Small ribosomal subunit protein bS18m</fullName>
    </recommendedName>
</protein>
<accession>A0AAD9SQU4</accession>
<dbReference type="Gene3D" id="4.10.640.10">
    <property type="entry name" value="Ribosomal protein S18"/>
    <property type="match status" value="1"/>
</dbReference>
<dbReference type="PANTHER" id="PTHR13479:SF40">
    <property type="entry name" value="SMALL RIBOSOMAL SUBUNIT PROTEIN BS18M"/>
    <property type="match status" value="1"/>
</dbReference>
<feature type="region of interest" description="Disordered" evidence="5">
    <location>
        <begin position="100"/>
        <end position="130"/>
    </location>
</feature>
<dbReference type="Proteomes" id="UP001265746">
    <property type="component" value="Unassembled WGS sequence"/>
</dbReference>
<dbReference type="InterPro" id="IPR001648">
    <property type="entry name" value="Ribosomal_bS18"/>
</dbReference>
<dbReference type="GO" id="GO:0032543">
    <property type="term" value="P:mitochondrial translation"/>
    <property type="evidence" value="ECO:0007669"/>
    <property type="project" value="TreeGrafter"/>
</dbReference>
<feature type="compositionally biased region" description="Basic and acidic residues" evidence="5">
    <location>
        <begin position="237"/>
        <end position="246"/>
    </location>
</feature>
<feature type="region of interest" description="Disordered" evidence="5">
    <location>
        <begin position="47"/>
        <end position="82"/>
    </location>
</feature>
<dbReference type="GO" id="GO:0003735">
    <property type="term" value="F:structural constituent of ribosome"/>
    <property type="evidence" value="ECO:0007669"/>
    <property type="project" value="InterPro"/>
</dbReference>
<dbReference type="InterPro" id="IPR036870">
    <property type="entry name" value="Ribosomal_bS18_sf"/>
</dbReference>
<keyword evidence="7" id="KW-1185">Reference proteome</keyword>
<sequence length="246" mass="28042">MPPRLSLQPLSRHLKPLGLQTNAAFSSTARNGVLKLTEADASRKLLHFDENQEPNSPSGPRGRNAFNRSSPDQPNSATPHDALSSLMSSTRAYDRLTIRSDNTAQRAKDNTYRESLARQATRNWKPGDIYAPHDLSPQEMVKWKQPKQPSKDIIDMLGLNPLDHYRNFSIMAEFMTTMGRIKHSRETGLRPVNQRKMAKAIRRSIGMGLHPSTHHHPMILFHQKTNAPRYQNTQIPDPDRQKFKPK</sequence>
<comment type="caution">
    <text evidence="6">The sequence shown here is derived from an EMBL/GenBank/DDBJ whole genome shotgun (WGS) entry which is preliminary data.</text>
</comment>
<evidence type="ECO:0000256" key="4">
    <source>
        <dbReference type="ARBA" id="ARBA00035264"/>
    </source>
</evidence>
<evidence type="ECO:0000256" key="2">
    <source>
        <dbReference type="ARBA" id="ARBA00022980"/>
    </source>
</evidence>